<reference evidence="13 14" key="1">
    <citation type="journal article" date="2011" name="Proc. Natl. Acad. Sci. U.S.A.">
        <title>Evolutionary erosion of yeast sex chromosomes by mating-type switching accidents.</title>
        <authorList>
            <person name="Gordon J.L."/>
            <person name="Armisen D."/>
            <person name="Proux-Wera E."/>
            <person name="Oheigeartaigh S.S."/>
            <person name="Byrne K.P."/>
            <person name="Wolfe K.H."/>
        </authorList>
    </citation>
    <scope>NUCLEOTIDE SEQUENCE [LARGE SCALE GENOMIC DNA]</scope>
    <source>
        <strain evidence="14">ATCC 24235 / CBS 4417 / NBRC 1672 / NRRL Y-8282 / UCD 70-5</strain>
    </source>
</reference>
<dbReference type="Gene3D" id="3.30.200.20">
    <property type="entry name" value="Phosphorylase Kinase, domain 1"/>
    <property type="match status" value="1"/>
</dbReference>
<dbReference type="OrthoDB" id="432483at2759"/>
<evidence type="ECO:0000256" key="4">
    <source>
        <dbReference type="ARBA" id="ARBA00022553"/>
    </source>
</evidence>
<keyword evidence="5" id="KW-0808">Transferase</keyword>
<comment type="catalytic activity">
    <reaction evidence="10">
        <text>L-seryl-[protein] + ATP = O-phospho-L-seryl-[protein] + ADP + H(+)</text>
        <dbReference type="Rhea" id="RHEA:17989"/>
        <dbReference type="Rhea" id="RHEA-COMP:9863"/>
        <dbReference type="Rhea" id="RHEA-COMP:11604"/>
        <dbReference type="ChEBI" id="CHEBI:15378"/>
        <dbReference type="ChEBI" id="CHEBI:29999"/>
        <dbReference type="ChEBI" id="CHEBI:30616"/>
        <dbReference type="ChEBI" id="CHEBI:83421"/>
        <dbReference type="ChEBI" id="CHEBI:456216"/>
        <dbReference type="EC" id="2.7.11.1"/>
    </reaction>
</comment>
<dbReference type="GO" id="GO:0097035">
    <property type="term" value="P:regulation of membrane lipid distribution"/>
    <property type="evidence" value="ECO:0007669"/>
    <property type="project" value="UniProtKB-ARBA"/>
</dbReference>
<dbReference type="AlphaFoldDB" id="G8BWJ2"/>
<keyword evidence="8" id="KW-0067">ATP-binding</keyword>
<comment type="catalytic activity">
    <reaction evidence="9">
        <text>L-threonyl-[protein] + ATP = O-phospho-L-threonyl-[protein] + ADP + H(+)</text>
        <dbReference type="Rhea" id="RHEA:46608"/>
        <dbReference type="Rhea" id="RHEA-COMP:11060"/>
        <dbReference type="Rhea" id="RHEA-COMP:11605"/>
        <dbReference type="ChEBI" id="CHEBI:15378"/>
        <dbReference type="ChEBI" id="CHEBI:30013"/>
        <dbReference type="ChEBI" id="CHEBI:30616"/>
        <dbReference type="ChEBI" id="CHEBI:61977"/>
        <dbReference type="ChEBI" id="CHEBI:456216"/>
        <dbReference type="EC" id="2.7.11.1"/>
    </reaction>
</comment>
<feature type="region of interest" description="Disordered" evidence="11">
    <location>
        <begin position="1"/>
        <end position="21"/>
    </location>
</feature>
<dbReference type="Pfam" id="PF00069">
    <property type="entry name" value="Pkinase"/>
    <property type="match status" value="1"/>
</dbReference>
<dbReference type="PROSITE" id="PS50011">
    <property type="entry name" value="PROTEIN_KINASE_DOM"/>
    <property type="match status" value="1"/>
</dbReference>
<keyword evidence="14" id="KW-1185">Reference proteome</keyword>
<evidence type="ECO:0000256" key="8">
    <source>
        <dbReference type="ARBA" id="ARBA00022840"/>
    </source>
</evidence>
<evidence type="ECO:0000256" key="7">
    <source>
        <dbReference type="ARBA" id="ARBA00022777"/>
    </source>
</evidence>
<sequence length="730" mass="83092">MKKYGNTKVKTASQNTEDKSSISFSKMIKQSWKKKLPGNSSGDVNNKYKLRYDVETGSRLGDDPKVEALTDNNDYNLYSTTVSINSTKESKDLQTLVPAHTVTQHSLHQGPESLTDSITSAPISNIYYDSNETPDYTTDLSRTATKSMQSSTFNTSGKDQRKQSVSYATMAPPRRTLSHISSKNTYSPISTNLAPSRNSNISDLKQYEELQAQLPNRLFRDRSISDISDGGVAFPCITINFGKECPEPKCERNYDSSDNYSNVSEKFSEENNSKIVNSEDTVRSTNAFHSDINEDSNDIILKRNNEMAPIRSKKLQAKIYHKRFCEIKVGPKSFEKVRLLGQGDIGKVYLVREKKTNKLFALKILSKSEMIKRKKVRRILTEQEILATSDHPFIVTLYHTFQTKTYLYICMEYCMGGEFFRALQTRENKCISENAARFYASEVVAALEYLHLLGFIYRDLKPENILLHKSGHIMLADFDLSIQSQSDSEPVIDSLTNNAYIDTKKISEGFRTNSFVGTEEYIAPEVIRGNGHTTAVDWWTLGILVYEMLYGYSPFKGRNTNETFSNIIKEQVSFQGHDISKTGKDLIKKLLIKNEIKRLGSKQGAADIKSHPFFKNTQWSFLRNREPPLIPILTDEGFELKNSLKAKEKVDKKDDQPKTDFETKAFDGEVSLDEDIPMKDPFSDFSSMTLIKDNYDTAIPYKKCDSYGVIFYKKNKNFLSTTAPKGFFNR</sequence>
<dbReference type="GeneID" id="11533893"/>
<dbReference type="SUPFAM" id="SSF56112">
    <property type="entry name" value="Protein kinase-like (PK-like)"/>
    <property type="match status" value="1"/>
</dbReference>
<evidence type="ECO:0000256" key="10">
    <source>
        <dbReference type="ARBA" id="ARBA00048679"/>
    </source>
</evidence>
<dbReference type="PROSITE" id="PS00108">
    <property type="entry name" value="PROTEIN_KINASE_ST"/>
    <property type="match status" value="1"/>
</dbReference>
<dbReference type="InterPro" id="IPR000719">
    <property type="entry name" value="Prot_kinase_dom"/>
</dbReference>
<keyword evidence="4" id="KW-0597">Phosphoprotein</keyword>
<dbReference type="PANTHER" id="PTHR45637">
    <property type="entry name" value="FLIPPASE KINASE 1-RELATED"/>
    <property type="match status" value="1"/>
</dbReference>
<keyword evidence="7" id="KW-0418">Kinase</keyword>
<dbReference type="SMART" id="SM00220">
    <property type="entry name" value="S_TKc"/>
    <property type="match status" value="1"/>
</dbReference>
<evidence type="ECO:0000256" key="11">
    <source>
        <dbReference type="SAM" id="MobiDB-lite"/>
    </source>
</evidence>
<dbReference type="InterPro" id="IPR008271">
    <property type="entry name" value="Ser/Thr_kinase_AS"/>
</dbReference>
<dbReference type="GO" id="GO:0000749">
    <property type="term" value="P:response to pheromone triggering conjugation with cellular fusion"/>
    <property type="evidence" value="ECO:0007669"/>
    <property type="project" value="UniProtKB-ARBA"/>
</dbReference>
<keyword evidence="3" id="KW-0723">Serine/threonine-protein kinase</keyword>
<dbReference type="InterPro" id="IPR006141">
    <property type="entry name" value="Intein_N"/>
</dbReference>
<dbReference type="EMBL" id="HE612863">
    <property type="protein sequence ID" value="CCE64443.1"/>
    <property type="molecule type" value="Genomic_DNA"/>
</dbReference>
<protein>
    <recommendedName>
        <fullName evidence="2">non-specific serine/threonine protein kinase</fullName>
        <ecNumber evidence="2">2.7.11.1</ecNumber>
    </recommendedName>
</protein>
<dbReference type="GO" id="GO:0005524">
    <property type="term" value="F:ATP binding"/>
    <property type="evidence" value="ECO:0007669"/>
    <property type="project" value="UniProtKB-KW"/>
</dbReference>
<dbReference type="Proteomes" id="UP000005666">
    <property type="component" value="Chromosome 8"/>
</dbReference>
<dbReference type="OMA" id="FPCITIN"/>
<dbReference type="KEGG" id="tpf:TPHA_0H02390"/>
<dbReference type="GO" id="GO:0016539">
    <property type="term" value="P:intein-mediated protein splicing"/>
    <property type="evidence" value="ECO:0007669"/>
    <property type="project" value="InterPro"/>
</dbReference>
<organism evidence="13 14">
    <name type="scientific">Tetrapisispora phaffii (strain ATCC 24235 / CBS 4417 / NBRC 1672 / NRRL Y-8282 / UCD 70-5)</name>
    <name type="common">Yeast</name>
    <name type="synonym">Fabospora phaffii</name>
    <dbReference type="NCBI Taxonomy" id="1071381"/>
    <lineage>
        <taxon>Eukaryota</taxon>
        <taxon>Fungi</taxon>
        <taxon>Dikarya</taxon>
        <taxon>Ascomycota</taxon>
        <taxon>Saccharomycotina</taxon>
        <taxon>Saccharomycetes</taxon>
        <taxon>Saccharomycetales</taxon>
        <taxon>Saccharomycetaceae</taxon>
        <taxon>Tetrapisispora</taxon>
    </lineage>
</organism>
<keyword evidence="6" id="KW-0547">Nucleotide-binding</keyword>
<dbReference type="EC" id="2.7.11.1" evidence="2"/>
<dbReference type="RefSeq" id="XP_003686877.1">
    <property type="nucleotide sequence ID" value="XM_003686829.1"/>
</dbReference>
<dbReference type="InterPro" id="IPR011009">
    <property type="entry name" value="Kinase-like_dom_sf"/>
</dbReference>
<dbReference type="PROSITE" id="PS50817">
    <property type="entry name" value="INTEIN_N_TER"/>
    <property type="match status" value="1"/>
</dbReference>
<evidence type="ECO:0000256" key="9">
    <source>
        <dbReference type="ARBA" id="ARBA00047899"/>
    </source>
</evidence>
<evidence type="ECO:0000256" key="3">
    <source>
        <dbReference type="ARBA" id="ARBA00022527"/>
    </source>
</evidence>
<dbReference type="STRING" id="1071381.G8BWJ2"/>
<evidence type="ECO:0000256" key="1">
    <source>
        <dbReference type="ARBA" id="ARBA00009903"/>
    </source>
</evidence>
<dbReference type="GO" id="GO:0004674">
    <property type="term" value="F:protein serine/threonine kinase activity"/>
    <property type="evidence" value="ECO:0007669"/>
    <property type="project" value="UniProtKB-KW"/>
</dbReference>
<evidence type="ECO:0000256" key="5">
    <source>
        <dbReference type="ARBA" id="ARBA00022679"/>
    </source>
</evidence>
<dbReference type="HOGENOM" id="CLU_000288_84_4_1"/>
<evidence type="ECO:0000313" key="14">
    <source>
        <dbReference type="Proteomes" id="UP000005666"/>
    </source>
</evidence>
<evidence type="ECO:0000256" key="2">
    <source>
        <dbReference type="ARBA" id="ARBA00012513"/>
    </source>
</evidence>
<gene>
    <name evidence="13" type="primary">TPHA0H02390</name>
    <name evidence="13" type="ordered locus">TPHA_0H02390</name>
</gene>
<feature type="domain" description="Protein kinase" evidence="12">
    <location>
        <begin position="334"/>
        <end position="614"/>
    </location>
</feature>
<dbReference type="FunFam" id="1.10.510.10:FF:000121">
    <property type="entry name" value="Serine/threonine-protein kinase nrc-2"/>
    <property type="match status" value="1"/>
</dbReference>
<dbReference type="eggNOG" id="KOG0610">
    <property type="taxonomic scope" value="Eukaryota"/>
</dbReference>
<dbReference type="Gene3D" id="1.10.510.10">
    <property type="entry name" value="Transferase(Phosphotransferase) domain 1"/>
    <property type="match status" value="1"/>
</dbReference>
<name>G8BWJ2_TETPH</name>
<proteinExistence type="inferred from homology"/>
<accession>G8BWJ2</accession>
<evidence type="ECO:0000256" key="6">
    <source>
        <dbReference type="ARBA" id="ARBA00022741"/>
    </source>
</evidence>
<evidence type="ECO:0000259" key="12">
    <source>
        <dbReference type="PROSITE" id="PS50011"/>
    </source>
</evidence>
<dbReference type="CDD" id="cd05574">
    <property type="entry name" value="STKc_phototropin_like"/>
    <property type="match status" value="1"/>
</dbReference>
<evidence type="ECO:0000313" key="13">
    <source>
        <dbReference type="EMBL" id="CCE64443.1"/>
    </source>
</evidence>
<dbReference type="FunFam" id="3.30.200.20:FF:000524">
    <property type="entry name" value="Non-specific serine/threonine protein kinase"/>
    <property type="match status" value="1"/>
</dbReference>
<comment type="similarity">
    <text evidence="1">Belongs to the protein kinase superfamily. AGC Ser/Thr protein kinase family.</text>
</comment>